<evidence type="ECO:0000259" key="12">
    <source>
        <dbReference type="Pfam" id="PF07504"/>
    </source>
</evidence>
<evidence type="ECO:0000256" key="7">
    <source>
        <dbReference type="ARBA" id="ARBA00022729"/>
    </source>
</evidence>
<keyword evidence="8" id="KW-0378">Hydrolase</keyword>
<dbReference type="Gene3D" id="1.10.390.10">
    <property type="entry name" value="Neutral Protease Domain 2"/>
    <property type="match status" value="1"/>
</dbReference>
<keyword evidence="6" id="KW-0479">Metal-binding</keyword>
<protein>
    <submittedName>
        <fullName evidence="13">M36 family metallopeptidase</fullName>
    </submittedName>
</protein>
<dbReference type="PANTHER" id="PTHR33478:SF1">
    <property type="entry name" value="EXTRACELLULAR METALLOPROTEINASE MEP"/>
    <property type="match status" value="1"/>
</dbReference>
<keyword evidence="7" id="KW-0732">Signal</keyword>
<reference evidence="13 14" key="1">
    <citation type="submission" date="2021-01" db="EMBL/GenBank/DDBJ databases">
        <title>WGS of actinomycetes isolated from Thailand.</title>
        <authorList>
            <person name="Thawai C."/>
        </authorList>
    </citation>
    <scope>NUCLEOTIDE SEQUENCE [LARGE SCALE GENOMIC DNA]</scope>
    <source>
        <strain evidence="13 14">CH5-8</strain>
    </source>
</reference>
<evidence type="ECO:0000256" key="9">
    <source>
        <dbReference type="ARBA" id="ARBA00022833"/>
    </source>
</evidence>
<dbReference type="InterPro" id="IPR050371">
    <property type="entry name" value="Fungal_virulence_M36"/>
</dbReference>
<evidence type="ECO:0000256" key="6">
    <source>
        <dbReference type="ARBA" id="ARBA00022723"/>
    </source>
</evidence>
<evidence type="ECO:0000256" key="3">
    <source>
        <dbReference type="ARBA" id="ARBA00006006"/>
    </source>
</evidence>
<dbReference type="PRINTS" id="PR00999">
    <property type="entry name" value="FUNGALYSIN"/>
</dbReference>
<keyword evidence="4" id="KW-0964">Secreted</keyword>
<evidence type="ECO:0000313" key="14">
    <source>
        <dbReference type="Proteomes" id="UP000621386"/>
    </source>
</evidence>
<evidence type="ECO:0000256" key="2">
    <source>
        <dbReference type="ARBA" id="ARBA00004613"/>
    </source>
</evidence>
<comment type="cofactor">
    <cofactor evidence="1">
        <name>Zn(2+)</name>
        <dbReference type="ChEBI" id="CHEBI:29105"/>
    </cofactor>
</comment>
<evidence type="ECO:0000256" key="10">
    <source>
        <dbReference type="ARBA" id="ARBA00023049"/>
    </source>
</evidence>
<dbReference type="InterPro" id="IPR011096">
    <property type="entry name" value="FTP_domain"/>
</dbReference>
<sequence length="674" mass="73070">MTVLIDKRDLDYDRLTAVAGADMFLEETDRVADEVGHILIAEPDKVNRFTGHLTDLKVDGAPGLTMAAAGDADDVDYIARAKAYVSSVTGAMGFGADEPAEFEPDPRVTTTSEGMHVVSLQQMLNGIEVWGMAPKVWMEGDGTVDRVIGDTVSVPANCPAMPVVTAETALAVAAAQAAEPRTVASPFGDDDLSALEVPDSFERLTYQPRNDQPMTFAKGPFDEAIPCRLVYLYMGGDVRLAWSFTFSRDNLTVQYHALVEADDRAEDRNAPQLLLFEDISRRIVEGRVFRRNPAESGFDKVPWPLPLNEYPTEPPIPPLPGFPGLWANVEDGHVATVGNNVLAVDASNRRPVAVSTDPQGNAVFDAPQDSPEQFVINIFFFCNQMHDLTMMLGFTEEHGNFQTVNPSGQGKGADPVHAFAHPQSVPGTANMATRADGTAAVMNMGLVRGTGRHTADDGDVVIHEFFHGVSNRLVGGLHDAQGLDELQSESMGEGWSDFFALTTRNFSQAQERVVIGNWLIDNPAGIRQRPYDAHYPGSFGDIGKGPGQLGSDLDYTEIHNVGEIWCAALMELTRRVATALNSKERGYRVTWQAVIDGMKLTPKNPSFLIARDAILRALKAMKGGRLTETEYKAVREAAWGAFAKFGMGVDAFCPNASFSGCRGGTQVPAAEDDS</sequence>
<evidence type="ECO:0000256" key="11">
    <source>
        <dbReference type="ARBA" id="ARBA00023145"/>
    </source>
</evidence>
<dbReference type="PANTHER" id="PTHR33478">
    <property type="entry name" value="EXTRACELLULAR METALLOPROTEINASE MEP"/>
    <property type="match status" value="1"/>
</dbReference>
<organism evidence="13 14">
    <name type="scientific">Streptomyces musisoli</name>
    <dbReference type="NCBI Taxonomy" id="2802280"/>
    <lineage>
        <taxon>Bacteria</taxon>
        <taxon>Bacillati</taxon>
        <taxon>Actinomycetota</taxon>
        <taxon>Actinomycetes</taxon>
        <taxon>Kitasatosporales</taxon>
        <taxon>Streptomycetaceae</taxon>
        <taxon>Streptomyces</taxon>
    </lineage>
</organism>
<dbReference type="EMBL" id="JAERRH010000029">
    <property type="protein sequence ID" value="MBL1110106.1"/>
    <property type="molecule type" value="Genomic_DNA"/>
</dbReference>
<evidence type="ECO:0000256" key="8">
    <source>
        <dbReference type="ARBA" id="ARBA00022801"/>
    </source>
</evidence>
<dbReference type="InterPro" id="IPR027268">
    <property type="entry name" value="Peptidase_M4/M1_CTD_sf"/>
</dbReference>
<keyword evidence="9" id="KW-0862">Zinc</keyword>
<evidence type="ECO:0000313" key="13">
    <source>
        <dbReference type="EMBL" id="MBL1110106.1"/>
    </source>
</evidence>
<dbReference type="Gene3D" id="3.10.170.10">
    <property type="match status" value="1"/>
</dbReference>
<evidence type="ECO:0000256" key="4">
    <source>
        <dbReference type="ARBA" id="ARBA00022525"/>
    </source>
</evidence>
<evidence type="ECO:0000256" key="5">
    <source>
        <dbReference type="ARBA" id="ARBA00022670"/>
    </source>
</evidence>
<dbReference type="Proteomes" id="UP000621386">
    <property type="component" value="Unassembled WGS sequence"/>
</dbReference>
<dbReference type="RefSeq" id="WP_201826852.1">
    <property type="nucleotide sequence ID" value="NZ_JAERRH010000029.1"/>
</dbReference>
<dbReference type="Pfam" id="PF02128">
    <property type="entry name" value="Peptidase_M36"/>
    <property type="match status" value="1"/>
</dbReference>
<keyword evidence="11" id="KW-0865">Zymogen</keyword>
<accession>A0ABS1PCK4</accession>
<dbReference type="SUPFAM" id="SSF55486">
    <property type="entry name" value="Metalloproteases ('zincins'), catalytic domain"/>
    <property type="match status" value="1"/>
</dbReference>
<comment type="similarity">
    <text evidence="3">Belongs to the peptidase M36 family.</text>
</comment>
<keyword evidence="10" id="KW-0482">Metalloprotease</keyword>
<comment type="caution">
    <text evidence="13">The sequence shown here is derived from an EMBL/GenBank/DDBJ whole genome shotgun (WGS) entry which is preliminary data.</text>
</comment>
<feature type="domain" description="FTP" evidence="12">
    <location>
        <begin position="107"/>
        <end position="150"/>
    </location>
</feature>
<keyword evidence="14" id="KW-1185">Reference proteome</keyword>
<proteinExistence type="inferred from homology"/>
<dbReference type="InterPro" id="IPR001842">
    <property type="entry name" value="Peptidase_M36"/>
</dbReference>
<evidence type="ECO:0000256" key="1">
    <source>
        <dbReference type="ARBA" id="ARBA00001947"/>
    </source>
</evidence>
<keyword evidence="5" id="KW-0645">Protease</keyword>
<name>A0ABS1PCK4_9ACTN</name>
<gene>
    <name evidence="13" type="ORF">JK361_37025</name>
</gene>
<comment type="subcellular location">
    <subcellularLocation>
        <location evidence="2">Secreted</location>
    </subcellularLocation>
</comment>
<dbReference type="Pfam" id="PF07504">
    <property type="entry name" value="FTP"/>
    <property type="match status" value="1"/>
</dbReference>